<dbReference type="STRING" id="745531.A0A0C3S4P3"/>
<dbReference type="EMBL" id="KN840634">
    <property type="protein sequence ID" value="KIP03090.1"/>
    <property type="molecule type" value="Genomic_DNA"/>
</dbReference>
<keyword evidence="13" id="KW-1185">Reference proteome</keyword>
<feature type="chain" id="PRO_5002178180" description="Beta-hexosaminidase" evidence="9">
    <location>
        <begin position="20"/>
        <end position="558"/>
    </location>
</feature>
<dbReference type="Gene3D" id="3.20.20.80">
    <property type="entry name" value="Glycosidases"/>
    <property type="match status" value="1"/>
</dbReference>
<keyword evidence="3 9" id="KW-0732">Signal</keyword>
<sequence length="558" mass="61228">MYTSLPALLVVALACPCRALWPIPRSLETGSTPLVLAPDFRIVGLRDSPADLSSAVARSQAYIRTDRMQRLVVGRAEADRARVQDAMQLPSLVLSIPEGEGVGSIAQEAVGPLGTRSEEYVLHVPADGAPAMLAANSTLGLLRGLTTFEQLWYDLDGNATYTLEAPIIVTDSPAFPYRGFMLDTSRNFFPITDIKRTLDAMSWTKMSQFHWHVTDSHSFPLQVPGFEEVAEKGAYAQDMIYTPADVQDVITYAAERGIDVLMDIDTPGHTAAIYESHPEHIACYLGSPWQTYANEPPAGQLRFASPSTTTFTTELFAAAARMTMSSLFSTGGDELNLECYTNDTATQEALAATNQTLEEALNTFTMSTHGVLTKLGKTGVIKSDMVLDHNLTLPNDTVVIVWKSSADAVSIAAKGFQFVHQPSDYFYLDCGAGEWLGQDPLGNSWCDPFKTWHRTYTFDPFMNLSASQHQLVLGGQQPLWTEQSEPENLDSIVWPRAASSAEVFWTGATLPDGLPRNVSSALPRLHDLRFRMVQRGVQAIPLQPLWCALRPGLCDLQS</sequence>
<feature type="signal peptide" evidence="9">
    <location>
        <begin position="1"/>
        <end position="19"/>
    </location>
</feature>
<evidence type="ECO:0000256" key="2">
    <source>
        <dbReference type="ARBA" id="ARBA00006285"/>
    </source>
</evidence>
<dbReference type="GO" id="GO:0016020">
    <property type="term" value="C:membrane"/>
    <property type="evidence" value="ECO:0007669"/>
    <property type="project" value="TreeGrafter"/>
</dbReference>
<dbReference type="InterPro" id="IPR029018">
    <property type="entry name" value="Hex-like_dom2"/>
</dbReference>
<evidence type="ECO:0000256" key="3">
    <source>
        <dbReference type="ARBA" id="ARBA00022729"/>
    </source>
</evidence>
<comment type="catalytic activity">
    <reaction evidence="1 7">
        <text>Hydrolysis of terminal non-reducing N-acetyl-D-hexosamine residues in N-acetyl-beta-D-hexosaminides.</text>
        <dbReference type="EC" id="3.2.1.52"/>
    </reaction>
</comment>
<dbReference type="PANTHER" id="PTHR22600:SF26">
    <property type="entry name" value="BETA-N-ACETYLHEXOSAMINIDASE"/>
    <property type="match status" value="1"/>
</dbReference>
<keyword evidence="5" id="KW-0325">Glycoprotein</keyword>
<dbReference type="InterPro" id="IPR015883">
    <property type="entry name" value="Glyco_hydro_20_cat"/>
</dbReference>
<evidence type="ECO:0000256" key="4">
    <source>
        <dbReference type="ARBA" id="ARBA00022801"/>
    </source>
</evidence>
<feature type="active site" description="Proton donor" evidence="8">
    <location>
        <position position="334"/>
    </location>
</feature>
<dbReference type="InterPro" id="IPR025705">
    <property type="entry name" value="Beta_hexosaminidase_sua/sub"/>
</dbReference>
<evidence type="ECO:0000256" key="7">
    <source>
        <dbReference type="PIRNR" id="PIRNR001093"/>
    </source>
</evidence>
<evidence type="ECO:0000313" key="13">
    <source>
        <dbReference type="Proteomes" id="UP000053257"/>
    </source>
</evidence>
<comment type="similarity">
    <text evidence="2 7">Belongs to the glycosyl hydrolase 20 family.</text>
</comment>
<gene>
    <name evidence="12" type="primary">PHLGI111279</name>
    <name evidence="12" type="ORF">PHLGIDRAFT_111279</name>
</gene>
<dbReference type="Gene3D" id="3.30.379.10">
    <property type="entry name" value="Chitobiase/beta-hexosaminidase domain 2-like"/>
    <property type="match status" value="1"/>
</dbReference>
<protein>
    <recommendedName>
        <fullName evidence="7">Beta-hexosaminidase</fullName>
        <ecNumber evidence="7">3.2.1.52</ecNumber>
    </recommendedName>
</protein>
<dbReference type="GO" id="GO:0005975">
    <property type="term" value="P:carbohydrate metabolic process"/>
    <property type="evidence" value="ECO:0007669"/>
    <property type="project" value="InterPro"/>
</dbReference>
<dbReference type="InterPro" id="IPR029019">
    <property type="entry name" value="HEX_eukaryotic_N"/>
</dbReference>
<dbReference type="InterPro" id="IPR017853">
    <property type="entry name" value="GH"/>
</dbReference>
<evidence type="ECO:0000256" key="9">
    <source>
        <dbReference type="SAM" id="SignalP"/>
    </source>
</evidence>
<evidence type="ECO:0000313" key="12">
    <source>
        <dbReference type="EMBL" id="KIP03090.1"/>
    </source>
</evidence>
<keyword evidence="6 7" id="KW-0326">Glycosidase</keyword>
<evidence type="ECO:0000256" key="6">
    <source>
        <dbReference type="ARBA" id="ARBA00023295"/>
    </source>
</evidence>
<dbReference type="Pfam" id="PF00728">
    <property type="entry name" value="Glyco_hydro_20"/>
    <property type="match status" value="1"/>
</dbReference>
<dbReference type="Pfam" id="PF14845">
    <property type="entry name" value="Glycohydro_20b2"/>
    <property type="match status" value="1"/>
</dbReference>
<dbReference type="PANTHER" id="PTHR22600">
    <property type="entry name" value="BETA-HEXOSAMINIDASE"/>
    <property type="match status" value="1"/>
</dbReference>
<feature type="domain" description="Glycoside hydrolase family 20 catalytic" evidence="10">
    <location>
        <begin position="175"/>
        <end position="507"/>
    </location>
</feature>
<dbReference type="EC" id="3.2.1.52" evidence="7"/>
<evidence type="ECO:0000256" key="5">
    <source>
        <dbReference type="ARBA" id="ARBA00023180"/>
    </source>
</evidence>
<dbReference type="PRINTS" id="PR00738">
    <property type="entry name" value="GLHYDRLASE20"/>
</dbReference>
<dbReference type="AlphaFoldDB" id="A0A0C3S4P3"/>
<keyword evidence="4 7" id="KW-0378">Hydrolase</keyword>
<dbReference type="GO" id="GO:0004563">
    <property type="term" value="F:beta-N-acetylhexosaminidase activity"/>
    <property type="evidence" value="ECO:0007669"/>
    <property type="project" value="UniProtKB-EC"/>
</dbReference>
<name>A0A0C3S4P3_PHLG1</name>
<accession>A0A0C3S4P3</accession>
<reference evidence="12 13" key="1">
    <citation type="journal article" date="2014" name="PLoS Genet.">
        <title>Analysis of the Phlebiopsis gigantea genome, transcriptome and secretome provides insight into its pioneer colonization strategies of wood.</title>
        <authorList>
            <person name="Hori C."/>
            <person name="Ishida T."/>
            <person name="Igarashi K."/>
            <person name="Samejima M."/>
            <person name="Suzuki H."/>
            <person name="Master E."/>
            <person name="Ferreira P."/>
            <person name="Ruiz-Duenas F.J."/>
            <person name="Held B."/>
            <person name="Canessa P."/>
            <person name="Larrondo L.F."/>
            <person name="Schmoll M."/>
            <person name="Druzhinina I.S."/>
            <person name="Kubicek C.P."/>
            <person name="Gaskell J.A."/>
            <person name="Kersten P."/>
            <person name="St John F."/>
            <person name="Glasner J."/>
            <person name="Sabat G."/>
            <person name="Splinter BonDurant S."/>
            <person name="Syed K."/>
            <person name="Yadav J."/>
            <person name="Mgbeahuruike A.C."/>
            <person name="Kovalchuk A."/>
            <person name="Asiegbu F.O."/>
            <person name="Lackner G."/>
            <person name="Hoffmeister D."/>
            <person name="Rencoret J."/>
            <person name="Gutierrez A."/>
            <person name="Sun H."/>
            <person name="Lindquist E."/>
            <person name="Barry K."/>
            <person name="Riley R."/>
            <person name="Grigoriev I.V."/>
            <person name="Henrissat B."/>
            <person name="Kues U."/>
            <person name="Berka R.M."/>
            <person name="Martinez A.T."/>
            <person name="Covert S.F."/>
            <person name="Blanchette R.A."/>
            <person name="Cullen D."/>
        </authorList>
    </citation>
    <scope>NUCLEOTIDE SEQUENCE [LARGE SCALE GENOMIC DNA]</scope>
    <source>
        <strain evidence="12 13">11061_1 CR5-6</strain>
    </source>
</reference>
<dbReference type="FunFam" id="3.20.20.80:FF:000063">
    <property type="entry name" value="Beta-hexosaminidase"/>
    <property type="match status" value="1"/>
</dbReference>
<dbReference type="GO" id="GO:0030203">
    <property type="term" value="P:glycosaminoglycan metabolic process"/>
    <property type="evidence" value="ECO:0007669"/>
    <property type="project" value="TreeGrafter"/>
</dbReference>
<organism evidence="12 13">
    <name type="scientific">Phlebiopsis gigantea (strain 11061_1 CR5-6)</name>
    <name type="common">White-rot fungus</name>
    <name type="synonym">Peniophora gigantea</name>
    <dbReference type="NCBI Taxonomy" id="745531"/>
    <lineage>
        <taxon>Eukaryota</taxon>
        <taxon>Fungi</taxon>
        <taxon>Dikarya</taxon>
        <taxon>Basidiomycota</taxon>
        <taxon>Agaricomycotina</taxon>
        <taxon>Agaricomycetes</taxon>
        <taxon>Polyporales</taxon>
        <taxon>Phanerochaetaceae</taxon>
        <taxon>Phlebiopsis</taxon>
    </lineage>
</organism>
<evidence type="ECO:0000256" key="1">
    <source>
        <dbReference type="ARBA" id="ARBA00001231"/>
    </source>
</evidence>
<dbReference type="SUPFAM" id="SSF51445">
    <property type="entry name" value="(Trans)glycosidases"/>
    <property type="match status" value="1"/>
</dbReference>
<dbReference type="SUPFAM" id="SSF55545">
    <property type="entry name" value="beta-N-acetylhexosaminidase-like domain"/>
    <property type="match status" value="1"/>
</dbReference>
<evidence type="ECO:0000259" key="10">
    <source>
        <dbReference type="Pfam" id="PF00728"/>
    </source>
</evidence>
<evidence type="ECO:0000256" key="8">
    <source>
        <dbReference type="PIRSR" id="PIRSR001093-1"/>
    </source>
</evidence>
<feature type="domain" description="Beta-hexosaminidase eukaryotic type N-terminal" evidence="11">
    <location>
        <begin position="20"/>
        <end position="151"/>
    </location>
</feature>
<dbReference type="HOGENOM" id="CLU_007082_0_2_1"/>
<evidence type="ECO:0000259" key="11">
    <source>
        <dbReference type="Pfam" id="PF14845"/>
    </source>
</evidence>
<dbReference type="PIRSF" id="PIRSF001093">
    <property type="entry name" value="B-hxosamndse_ab_euk"/>
    <property type="match status" value="1"/>
</dbReference>
<proteinExistence type="inferred from homology"/>
<dbReference type="OrthoDB" id="428480at2759"/>
<dbReference type="Proteomes" id="UP000053257">
    <property type="component" value="Unassembled WGS sequence"/>
</dbReference>